<organism evidence="2 3">
    <name type="scientific">Amycolatopsis coloradensis</name>
    <dbReference type="NCBI Taxonomy" id="76021"/>
    <lineage>
        <taxon>Bacteria</taxon>
        <taxon>Bacillati</taxon>
        <taxon>Actinomycetota</taxon>
        <taxon>Actinomycetes</taxon>
        <taxon>Pseudonocardiales</taxon>
        <taxon>Pseudonocardiaceae</taxon>
        <taxon>Amycolatopsis</taxon>
    </lineage>
</organism>
<evidence type="ECO:0000259" key="1">
    <source>
        <dbReference type="Pfam" id="PF26450"/>
    </source>
</evidence>
<sequence>MPQPLDLPLPGYDHLPQGSLADRVRALDDDDVRRILDYERGHADRPAVIEMHLRPGISDGSRRTRRRLRVARG</sequence>
<dbReference type="InterPro" id="IPR058442">
    <property type="entry name" value="DUF8129"/>
</dbReference>
<proteinExistence type="predicted"/>
<comment type="caution">
    <text evidence="2">The sequence shown here is derived from an EMBL/GenBank/DDBJ whole genome shotgun (WGS) entry which is preliminary data.</text>
</comment>
<dbReference type="Proteomes" id="UP000187486">
    <property type="component" value="Unassembled WGS sequence"/>
</dbReference>
<dbReference type="EMBL" id="MQUQ01000001">
    <property type="protein sequence ID" value="OLZ57384.1"/>
    <property type="molecule type" value="Genomic_DNA"/>
</dbReference>
<dbReference type="Pfam" id="PF26450">
    <property type="entry name" value="DUF8129"/>
    <property type="match status" value="1"/>
</dbReference>
<dbReference type="AlphaFoldDB" id="A0A1R0L3U3"/>
<name>A0A1R0L3U3_9PSEU</name>
<reference evidence="2 3" key="1">
    <citation type="submission" date="2016-01" db="EMBL/GenBank/DDBJ databases">
        <title>Amycolatopsis coloradensis genome sequencing and assembly.</title>
        <authorList>
            <person name="Mayilraj S."/>
        </authorList>
    </citation>
    <scope>NUCLEOTIDE SEQUENCE [LARGE SCALE GENOMIC DNA]</scope>
    <source>
        <strain evidence="2 3">DSM 44225</strain>
    </source>
</reference>
<accession>A0A1R0L3U3</accession>
<evidence type="ECO:0000313" key="3">
    <source>
        <dbReference type="Proteomes" id="UP000187486"/>
    </source>
</evidence>
<gene>
    <name evidence="2" type="ORF">BS329_01555</name>
</gene>
<keyword evidence="3" id="KW-1185">Reference proteome</keyword>
<feature type="domain" description="DUF8129" evidence="1">
    <location>
        <begin position="7"/>
        <end position="51"/>
    </location>
</feature>
<protein>
    <recommendedName>
        <fullName evidence="1">DUF8129 domain-containing protein</fullName>
    </recommendedName>
</protein>
<evidence type="ECO:0000313" key="2">
    <source>
        <dbReference type="EMBL" id="OLZ57384.1"/>
    </source>
</evidence>